<dbReference type="PANTHER" id="PTHR38011">
    <property type="entry name" value="DIHYDROFOLATE REDUCTASE FAMILY PROTEIN (AFU_ORTHOLOGUE AFUA_8G06820)"/>
    <property type="match status" value="1"/>
</dbReference>
<dbReference type="Gene3D" id="3.40.430.10">
    <property type="entry name" value="Dihydrofolate Reductase, subunit A"/>
    <property type="match status" value="1"/>
</dbReference>
<evidence type="ECO:0000259" key="1">
    <source>
        <dbReference type="Pfam" id="PF01872"/>
    </source>
</evidence>
<sequence length="208" mass="21655">MATLLYSATTSLDGFIAGPGGDMSWLTPYLEPDPAVDELITRVGACLVGGRTFRGADPYAGTEGEGEVFGGGWEGPQFVLTRTPPADPVPGTTFLTDLHEAVSAARAAAGEGYVNVLGAATARSCLEAGELDEVLVFIAPVLLGDGVRLFERPGGVPVPLERIDVGASPLATHVWFRVPPQPAAAPDPFDEPVPFEQLLRGGSADRLT</sequence>
<dbReference type="EMBL" id="BAAAHP010000037">
    <property type="protein sequence ID" value="GAA0927894.1"/>
    <property type="molecule type" value="Genomic_DNA"/>
</dbReference>
<accession>A0ABN1PGX6</accession>
<dbReference type="InterPro" id="IPR002734">
    <property type="entry name" value="RibDG_C"/>
</dbReference>
<dbReference type="InterPro" id="IPR050765">
    <property type="entry name" value="Riboflavin_Biosynth_HTPR"/>
</dbReference>
<dbReference type="PANTHER" id="PTHR38011:SF11">
    <property type="entry name" value="2,5-DIAMINO-6-RIBOSYLAMINO-4(3H)-PYRIMIDINONE 5'-PHOSPHATE REDUCTASE"/>
    <property type="match status" value="1"/>
</dbReference>
<comment type="caution">
    <text evidence="2">The sequence shown here is derived from an EMBL/GenBank/DDBJ whole genome shotgun (WGS) entry which is preliminary data.</text>
</comment>
<gene>
    <name evidence="2" type="ORF">GCM10009559_14010</name>
</gene>
<dbReference type="SUPFAM" id="SSF53597">
    <property type="entry name" value="Dihydrofolate reductase-like"/>
    <property type="match status" value="1"/>
</dbReference>
<organism evidence="2 3">
    <name type="scientific">Pseudonocardia zijingensis</name>
    <dbReference type="NCBI Taxonomy" id="153376"/>
    <lineage>
        <taxon>Bacteria</taxon>
        <taxon>Bacillati</taxon>
        <taxon>Actinomycetota</taxon>
        <taxon>Actinomycetes</taxon>
        <taxon>Pseudonocardiales</taxon>
        <taxon>Pseudonocardiaceae</taxon>
        <taxon>Pseudonocardia</taxon>
    </lineage>
</organism>
<proteinExistence type="predicted"/>
<dbReference type="Pfam" id="PF01872">
    <property type="entry name" value="RibD_C"/>
    <property type="match status" value="1"/>
</dbReference>
<feature type="domain" description="Bacterial bifunctional deaminase-reductase C-terminal" evidence="1">
    <location>
        <begin position="3"/>
        <end position="154"/>
    </location>
</feature>
<keyword evidence="3" id="KW-1185">Reference proteome</keyword>
<protein>
    <submittedName>
        <fullName evidence="2">Dihydrofolate reductase family protein</fullName>
    </submittedName>
</protein>
<dbReference type="Proteomes" id="UP001499967">
    <property type="component" value="Unassembled WGS sequence"/>
</dbReference>
<name>A0ABN1PGX6_9PSEU</name>
<dbReference type="RefSeq" id="WP_343940173.1">
    <property type="nucleotide sequence ID" value="NZ_BAAAHP010000037.1"/>
</dbReference>
<dbReference type="InterPro" id="IPR024072">
    <property type="entry name" value="DHFR-like_dom_sf"/>
</dbReference>
<evidence type="ECO:0000313" key="2">
    <source>
        <dbReference type="EMBL" id="GAA0927894.1"/>
    </source>
</evidence>
<evidence type="ECO:0000313" key="3">
    <source>
        <dbReference type="Proteomes" id="UP001499967"/>
    </source>
</evidence>
<reference evidence="2 3" key="1">
    <citation type="journal article" date="2019" name="Int. J. Syst. Evol. Microbiol.">
        <title>The Global Catalogue of Microorganisms (GCM) 10K type strain sequencing project: providing services to taxonomists for standard genome sequencing and annotation.</title>
        <authorList>
            <consortium name="The Broad Institute Genomics Platform"/>
            <consortium name="The Broad Institute Genome Sequencing Center for Infectious Disease"/>
            <person name="Wu L."/>
            <person name="Ma J."/>
        </authorList>
    </citation>
    <scope>NUCLEOTIDE SEQUENCE [LARGE SCALE GENOMIC DNA]</scope>
    <source>
        <strain evidence="2 3">JCM 11117</strain>
    </source>
</reference>